<keyword evidence="1 2" id="KW-0539">Nucleus</keyword>
<accession>A0ABN7AZ13</accession>
<evidence type="ECO:0000259" key="4">
    <source>
        <dbReference type="PROSITE" id="PS51037"/>
    </source>
</evidence>
<feature type="region of interest" description="Disordered" evidence="3">
    <location>
        <begin position="80"/>
        <end position="117"/>
    </location>
</feature>
<dbReference type="InterPro" id="IPR055127">
    <property type="entry name" value="YEATS2_3HBD"/>
</dbReference>
<dbReference type="InterPro" id="IPR038704">
    <property type="entry name" value="YEAST_sf"/>
</dbReference>
<feature type="compositionally biased region" description="Basic and acidic residues" evidence="3">
    <location>
        <begin position="144"/>
        <end position="158"/>
    </location>
</feature>
<dbReference type="Proteomes" id="UP001307889">
    <property type="component" value="Chromosome 8"/>
</dbReference>
<evidence type="ECO:0000256" key="2">
    <source>
        <dbReference type="PROSITE-ProRule" id="PRU00376"/>
    </source>
</evidence>
<evidence type="ECO:0000313" key="5">
    <source>
        <dbReference type="EMBL" id="BES97404.1"/>
    </source>
</evidence>
<protein>
    <submittedName>
        <fullName evidence="5">YEATS family</fullName>
    </submittedName>
</protein>
<dbReference type="InterPro" id="IPR005033">
    <property type="entry name" value="YEATS"/>
</dbReference>
<dbReference type="Pfam" id="PF03366">
    <property type="entry name" value="YEATS"/>
    <property type="match status" value="1"/>
</dbReference>
<organism evidence="5 6">
    <name type="scientific">Nesidiocoris tenuis</name>
    <dbReference type="NCBI Taxonomy" id="355587"/>
    <lineage>
        <taxon>Eukaryota</taxon>
        <taxon>Metazoa</taxon>
        <taxon>Ecdysozoa</taxon>
        <taxon>Arthropoda</taxon>
        <taxon>Hexapoda</taxon>
        <taxon>Insecta</taxon>
        <taxon>Pterygota</taxon>
        <taxon>Neoptera</taxon>
        <taxon>Paraneoptera</taxon>
        <taxon>Hemiptera</taxon>
        <taxon>Heteroptera</taxon>
        <taxon>Panheteroptera</taxon>
        <taxon>Cimicomorpha</taxon>
        <taxon>Miridae</taxon>
        <taxon>Dicyphina</taxon>
        <taxon>Nesidiocoris</taxon>
    </lineage>
</organism>
<proteinExistence type="predicted"/>
<comment type="subcellular location">
    <subcellularLocation>
        <location evidence="2">Nucleus</location>
    </subcellularLocation>
</comment>
<dbReference type="Pfam" id="PF22951">
    <property type="entry name" value="3HBD"/>
    <property type="match status" value="1"/>
</dbReference>
<feature type="compositionally biased region" description="Low complexity" evidence="3">
    <location>
        <begin position="85"/>
        <end position="102"/>
    </location>
</feature>
<name>A0ABN7AZ13_9HEMI</name>
<dbReference type="InterPro" id="IPR055129">
    <property type="entry name" value="YEATS_dom"/>
</dbReference>
<evidence type="ECO:0000256" key="3">
    <source>
        <dbReference type="SAM" id="MobiDB-lite"/>
    </source>
</evidence>
<dbReference type="EMBL" id="AP028916">
    <property type="protein sequence ID" value="BES97404.1"/>
    <property type="molecule type" value="Genomic_DNA"/>
</dbReference>
<keyword evidence="6" id="KW-1185">Reference proteome</keyword>
<evidence type="ECO:0000313" key="6">
    <source>
        <dbReference type="Proteomes" id="UP001307889"/>
    </source>
</evidence>
<dbReference type="PROSITE" id="PS51037">
    <property type="entry name" value="YEATS"/>
    <property type="match status" value="1"/>
</dbReference>
<evidence type="ECO:0000256" key="1">
    <source>
        <dbReference type="ARBA" id="ARBA00023242"/>
    </source>
</evidence>
<gene>
    <name evidence="5" type="ORF">NTJ_10219</name>
</gene>
<dbReference type="CDD" id="cd16907">
    <property type="entry name" value="YEATS_YEATS2_like"/>
    <property type="match status" value="1"/>
</dbReference>
<reference evidence="5 6" key="1">
    <citation type="submission" date="2023-09" db="EMBL/GenBank/DDBJ databases">
        <title>Nesidiocoris tenuis whole genome shotgun sequence.</title>
        <authorList>
            <person name="Shibata T."/>
            <person name="Shimoda M."/>
            <person name="Kobayashi T."/>
            <person name="Uehara T."/>
        </authorList>
    </citation>
    <scope>NUCLEOTIDE SEQUENCE [LARGE SCALE GENOMIC DNA]</scope>
    <source>
        <strain evidence="5 6">Japan</strain>
    </source>
</reference>
<feature type="region of interest" description="Disordered" evidence="3">
    <location>
        <begin position="143"/>
        <end position="164"/>
    </location>
</feature>
<dbReference type="PANTHER" id="PTHR23195">
    <property type="entry name" value="YEATS DOMAIN"/>
    <property type="match status" value="1"/>
</dbReference>
<feature type="domain" description="YEATS" evidence="4">
    <location>
        <begin position="180"/>
        <end position="317"/>
    </location>
</feature>
<sequence>MDFRRIRFFVEFEMLAKTLKKVITDEINLRVGDAHTVEQSINTVRQNLNRLRQAVCADFYNDNFKTHLQKPYHRTVKNTFAGKRPAPQSSQNDQPDSSSSHDTTPNHQIPTWLDGEVTKEMFEAERPTSVRMEDDYELQQMRYLDPEEKSQLEDDPKNRRPRYVPPVMPAEKIQRSIEPRGDRPSMKIRILVRNTSKYIYNRKQSAGETHRWTVFVTLNDSSLSIGKIVSKAIFYLHPTYEPNDIVTVRSAPFKITRRGWGEFNIRVKLFFFDERDEPADIIHSIRLDTKHSGMETFGGETICDHYISDISASADSQVKPGPERKTCGADENFDDKKSLISAADNKYSTGKSPVKPPQPVDRFFYNNEDLLNCDNLSIPDLFDFNDDSNQIIAKTEEVPPVPGNDVDSKICIVGTTNEIDRASIFPPCSIEIDNRVEEKPNIRDASLNSECLGERRDGETLPQELISSEEIILKSEPPDETVAAGNHDPSLAENEVYMSDLLECHNEVVISETPESNSLTEIIDDLAPETDAFNRSTVYENDSAIVEDNSSKSGDALDKSTVVDYNNVEIDDLIKFPKTEKSPNVQLAPSAETKPTYSLVSNMSFSKTQPTSSKPQGKNSGRQTLLISAEDWAAILKKNASVGQPVALQKSPAKIPAVKKVSPKKVAPIAKQPRTSVANKRVSKLSTLLSGAPLTAPRILPSTSFSVPLNSTPNSKAASPQTLNVIPNRTVKLITSQAPSTLQPKSAAKLVTIRPAGTHLLVKMPDGTVKPVEALKPLKPYVLKSPPAQQPVRMAGTSQPVTYTVSQPAATPQSLAAKQVKIQPASQTNRQLVGRKRAQPAIIRGSPVKKHCPDGVLSVPNTTAAETVHATRSLPVLLPGSQAGRVVAPQQRLLLSSPGSQTIRLATSSSAAGQQQPTYVIFTNNEARQLTVASRIVTGKSTLTTGRPQTSAAQLLRPVAGPAQPIVRHIVQGSSNVVLKQPIAASQLKLQEVENELEVKNPYALECERKISDCPKGDGYFDRALGWLLSCFPLIDKRAIEPKFREVHPYCAPSFEIFSSWPIAKRLSREFHRANDVLKEIRKVFPGRKISKKDVVNFARRRAYTLYNLKPIAPECVSFAFPSVQSLTVREDVESLAPRNDEQEMEVDVEAVVSSSPSSPVPSGQTEVANRKGKVFMTLAPFADDGRAVENLVRTASIYLEPEEIIEGVNFPAALRTLMSAFRSFASDLVRRTYDVAHKRYAGAAPDEILPGDVIQSLFSRPEFDLLTDQGLGRLPEPS</sequence>
<dbReference type="Gene3D" id="2.60.40.1970">
    <property type="entry name" value="YEATS domain"/>
    <property type="match status" value="1"/>
</dbReference>